<dbReference type="InterPro" id="IPR004240">
    <property type="entry name" value="EMP70"/>
</dbReference>
<evidence type="ECO:0000256" key="4">
    <source>
        <dbReference type="ARBA" id="ARBA00022692"/>
    </source>
</evidence>
<evidence type="ECO:0000256" key="9">
    <source>
        <dbReference type="RuleBase" id="RU363079"/>
    </source>
</evidence>
<feature type="transmembrane region" description="Helical" evidence="9">
    <location>
        <begin position="434"/>
        <end position="459"/>
    </location>
</feature>
<dbReference type="PANTHER" id="PTHR10766">
    <property type="entry name" value="TRANSMEMBRANE 9 SUPERFAMILY PROTEIN"/>
    <property type="match status" value="1"/>
</dbReference>
<evidence type="ECO:0000256" key="7">
    <source>
        <dbReference type="ARBA" id="ARBA00022989"/>
    </source>
</evidence>
<proteinExistence type="inferred from homology"/>
<dbReference type="OMA" id="DESHVNM"/>
<organism evidence="10 11">
    <name type="scientific">Taxus chinensis</name>
    <name type="common">Chinese yew</name>
    <name type="synonym">Taxus wallichiana var. chinensis</name>
    <dbReference type="NCBI Taxonomy" id="29808"/>
    <lineage>
        <taxon>Eukaryota</taxon>
        <taxon>Viridiplantae</taxon>
        <taxon>Streptophyta</taxon>
        <taxon>Embryophyta</taxon>
        <taxon>Tracheophyta</taxon>
        <taxon>Spermatophyta</taxon>
        <taxon>Pinopsida</taxon>
        <taxon>Pinidae</taxon>
        <taxon>Conifers II</taxon>
        <taxon>Cupressales</taxon>
        <taxon>Taxaceae</taxon>
        <taxon>Taxus</taxon>
    </lineage>
</organism>
<evidence type="ECO:0000256" key="8">
    <source>
        <dbReference type="ARBA" id="ARBA00023136"/>
    </source>
</evidence>
<feature type="transmembrane region" description="Helical" evidence="9">
    <location>
        <begin position="504"/>
        <end position="529"/>
    </location>
</feature>
<evidence type="ECO:0000256" key="2">
    <source>
        <dbReference type="ARBA" id="ARBA00004653"/>
    </source>
</evidence>
<dbReference type="EMBL" id="JAHRHJ020000008">
    <property type="protein sequence ID" value="KAH9306442.1"/>
    <property type="molecule type" value="Genomic_DNA"/>
</dbReference>
<comment type="caution">
    <text evidence="10">The sequence shown here is derived from an EMBL/GenBank/DDBJ whole genome shotgun (WGS) entry which is preliminary data.</text>
</comment>
<keyword evidence="11" id="KW-1185">Reference proteome</keyword>
<comment type="subcellular location">
    <subcellularLocation>
        <location evidence="1">Endosome membrane</location>
        <topology evidence="1">Multi-pass membrane protein</topology>
    </subcellularLocation>
    <subcellularLocation>
        <location evidence="2">Golgi apparatus membrane</location>
        <topology evidence="2">Multi-pass membrane protein</topology>
    </subcellularLocation>
</comment>
<keyword evidence="5" id="KW-0732">Signal</keyword>
<feature type="transmembrane region" description="Helical" evidence="9">
    <location>
        <begin position="341"/>
        <end position="363"/>
    </location>
</feature>
<dbReference type="AlphaFoldDB" id="A0AA38KWW2"/>
<feature type="transmembrane region" description="Helical" evidence="9">
    <location>
        <begin position="549"/>
        <end position="576"/>
    </location>
</feature>
<evidence type="ECO:0000256" key="6">
    <source>
        <dbReference type="ARBA" id="ARBA00022753"/>
    </source>
</evidence>
<dbReference type="Pfam" id="PF02990">
    <property type="entry name" value="EMP70"/>
    <property type="match status" value="1"/>
</dbReference>
<keyword evidence="7 9" id="KW-1133">Transmembrane helix</keyword>
<dbReference type="GO" id="GO:0010008">
    <property type="term" value="C:endosome membrane"/>
    <property type="evidence" value="ECO:0007669"/>
    <property type="project" value="UniProtKB-SubCell"/>
</dbReference>
<reference evidence="10 11" key="1">
    <citation type="journal article" date="2021" name="Nat. Plants">
        <title>The Taxus genome provides insights into paclitaxel biosynthesis.</title>
        <authorList>
            <person name="Xiong X."/>
            <person name="Gou J."/>
            <person name="Liao Q."/>
            <person name="Li Y."/>
            <person name="Zhou Q."/>
            <person name="Bi G."/>
            <person name="Li C."/>
            <person name="Du R."/>
            <person name="Wang X."/>
            <person name="Sun T."/>
            <person name="Guo L."/>
            <person name="Liang H."/>
            <person name="Lu P."/>
            <person name="Wu Y."/>
            <person name="Zhang Z."/>
            <person name="Ro D.K."/>
            <person name="Shang Y."/>
            <person name="Huang S."/>
            <person name="Yan J."/>
        </authorList>
    </citation>
    <scope>NUCLEOTIDE SEQUENCE [LARGE SCALE GENOMIC DNA]</scope>
    <source>
        <strain evidence="10">Ta-2019</strain>
    </source>
</reference>
<feature type="transmembrane region" description="Helical" evidence="9">
    <location>
        <begin position="620"/>
        <end position="640"/>
    </location>
</feature>
<keyword evidence="4 9" id="KW-0812">Transmembrane</keyword>
<keyword evidence="6" id="KW-0967">Endosome</keyword>
<feature type="transmembrane region" description="Helical" evidence="9">
    <location>
        <begin position="471"/>
        <end position="492"/>
    </location>
</feature>
<dbReference type="PANTHER" id="PTHR10766:SF111">
    <property type="entry name" value="TRANSMEMBRANE 9 SUPERFAMILY MEMBER 2"/>
    <property type="match status" value="1"/>
</dbReference>
<accession>A0AA38KWW2</accession>
<dbReference type="GO" id="GO:0072657">
    <property type="term" value="P:protein localization to membrane"/>
    <property type="evidence" value="ECO:0007669"/>
    <property type="project" value="TreeGrafter"/>
</dbReference>
<evidence type="ECO:0000313" key="10">
    <source>
        <dbReference type="EMBL" id="KAH9306442.1"/>
    </source>
</evidence>
<evidence type="ECO:0000256" key="5">
    <source>
        <dbReference type="ARBA" id="ARBA00022729"/>
    </source>
</evidence>
<sequence>MQYNLRLRCNQLLKRIPNTDPIVLDDIDPTSEWVEESHLAEFDPDGLGWMALDDEPLVAPDMANTTSATTTTVDVPEESDVFEPKEHDDIDEDEDPILSSGGAVLQVKVNILSSTLTLLPYDYHSLHYCIPRNFSSGAEKLEVLFGDRIQKSPYVFHMREEQHCNFACKILLDAKSAKNFNFKEKIDDESHVNMILDTLPVARPRQRACGSQSVGYEHGFSVGFKASYARNSEESYFIYNHLSFEVKFHKDRETDSAQIVGFEVTPFNMKHSSEPWMEGQGTAKTCDPSTQKYVSGLDAYQEVEEGKEITFTYDVVFTETNAKWASRWATYLPMRDDHIHWFSIIDPLMFVLMLSGMLVMILMKTLFSKYNLGETDEEAQEETGWKVVHGDIFKTPANSFLLCIYVGSGAQLFGMTIGKMLFAMLGFLSPSSVGGLMTAMVFLWVSMGLFVGYSSAWLYKMFNDTDWKTNAIKIAFTIPGIAFAIFFSLNALMWGVKSSGAVPFGYMFTLVFVWFSTSVPLVFTGGYFGCKKLAIDNPVETKKVPEQAWYMWPVSSIAIGGILPFGVVFTEFFFILNSIWLHRMYDIFGFLFIAFVILMVICAEITIILCYFQLCSYDYYWWWRAYMPSVYSALSLYLYASSHFFAELEITKLFTAFAYFGYPILDFSHRALLERENYKN</sequence>
<gene>
    <name evidence="10" type="ORF">KI387_010846</name>
</gene>
<comment type="similarity">
    <text evidence="3 9">Belongs to the nonaspanin (TM9SF) (TC 9.A.2) family.</text>
</comment>
<evidence type="ECO:0000256" key="1">
    <source>
        <dbReference type="ARBA" id="ARBA00004337"/>
    </source>
</evidence>
<feature type="transmembrane region" description="Helical" evidence="9">
    <location>
        <begin position="588"/>
        <end position="614"/>
    </location>
</feature>
<protein>
    <recommendedName>
        <fullName evidence="9">Transmembrane 9 superfamily member</fullName>
    </recommendedName>
</protein>
<dbReference type="Proteomes" id="UP000824469">
    <property type="component" value="Unassembled WGS sequence"/>
</dbReference>
<name>A0AA38KWW2_TAXCH</name>
<dbReference type="GO" id="GO:0000139">
    <property type="term" value="C:Golgi membrane"/>
    <property type="evidence" value="ECO:0007669"/>
    <property type="project" value="UniProtKB-SubCell"/>
</dbReference>
<evidence type="ECO:0000313" key="11">
    <source>
        <dbReference type="Proteomes" id="UP000824469"/>
    </source>
</evidence>
<evidence type="ECO:0000256" key="3">
    <source>
        <dbReference type="ARBA" id="ARBA00005227"/>
    </source>
</evidence>
<feature type="transmembrane region" description="Helical" evidence="9">
    <location>
        <begin position="399"/>
        <end position="422"/>
    </location>
</feature>
<keyword evidence="8 9" id="KW-0472">Membrane</keyword>